<dbReference type="AlphaFoldDB" id="A0A396HXG0"/>
<dbReference type="SUPFAM" id="SSF48150">
    <property type="entry name" value="DNA-glycosylase"/>
    <property type="match status" value="1"/>
</dbReference>
<dbReference type="InterPro" id="IPR023170">
    <property type="entry name" value="HhH_base_excis_C"/>
</dbReference>
<dbReference type="GO" id="GO:0035514">
    <property type="term" value="F:DNA demethylase activity"/>
    <property type="evidence" value="ECO:0007669"/>
    <property type="project" value="InterPro"/>
</dbReference>
<dbReference type="GO" id="GO:0051539">
    <property type="term" value="F:4 iron, 4 sulfur cluster binding"/>
    <property type="evidence" value="ECO:0007669"/>
    <property type="project" value="InterPro"/>
</dbReference>
<gene>
    <name evidence="2" type="ORF">MtrunA17_Chr5g0446571</name>
</gene>
<dbReference type="GO" id="GO:0141166">
    <property type="term" value="P:chromosomal 5-methylcytosine DNA demethylation pathway"/>
    <property type="evidence" value="ECO:0007669"/>
    <property type="project" value="InterPro"/>
</dbReference>
<dbReference type="PANTHER" id="PTHR46213:SF26">
    <property type="entry name" value="HHH-GPD BASE EXCISION DNA REPAIR FAMILY PROTEIN"/>
    <property type="match status" value="1"/>
</dbReference>
<dbReference type="InterPro" id="IPR044811">
    <property type="entry name" value="DME/ROS1"/>
</dbReference>
<protein>
    <submittedName>
        <fullName evidence="2">Putative DNA glycosylase, helix-turn-helix, base-excision DNA repair</fullName>
    </submittedName>
</protein>
<organism evidence="2">
    <name type="scientific">Medicago truncatula</name>
    <name type="common">Barrel medic</name>
    <name type="synonym">Medicago tribuloides</name>
    <dbReference type="NCBI Taxonomy" id="3880"/>
    <lineage>
        <taxon>Eukaryota</taxon>
        <taxon>Viridiplantae</taxon>
        <taxon>Streptophyta</taxon>
        <taxon>Embryophyta</taxon>
        <taxon>Tracheophyta</taxon>
        <taxon>Spermatophyta</taxon>
        <taxon>Magnoliopsida</taxon>
        <taxon>eudicotyledons</taxon>
        <taxon>Gunneridae</taxon>
        <taxon>Pentapetalae</taxon>
        <taxon>rosids</taxon>
        <taxon>fabids</taxon>
        <taxon>Fabales</taxon>
        <taxon>Fabaceae</taxon>
        <taxon>Papilionoideae</taxon>
        <taxon>50 kb inversion clade</taxon>
        <taxon>NPAAA clade</taxon>
        <taxon>Hologalegina</taxon>
        <taxon>IRL clade</taxon>
        <taxon>Trifolieae</taxon>
        <taxon>Medicago</taxon>
    </lineage>
</organism>
<dbReference type="GO" id="GO:0006281">
    <property type="term" value="P:DNA repair"/>
    <property type="evidence" value="ECO:0007669"/>
    <property type="project" value="InterPro"/>
</dbReference>
<dbReference type="Gramene" id="rna33617">
    <property type="protein sequence ID" value="RHN58012.1"/>
    <property type="gene ID" value="gene33617"/>
</dbReference>
<feature type="compositionally biased region" description="Basic and acidic residues" evidence="1">
    <location>
        <begin position="250"/>
        <end position="264"/>
    </location>
</feature>
<dbReference type="SMART" id="SM00525">
    <property type="entry name" value="FES"/>
    <property type="match status" value="1"/>
</dbReference>
<dbReference type="Gene3D" id="1.10.1670.10">
    <property type="entry name" value="Helix-hairpin-Helix base-excision DNA repair enzymes (C-terminal)"/>
    <property type="match status" value="1"/>
</dbReference>
<dbReference type="InterPro" id="IPR003651">
    <property type="entry name" value="Endonuclease3_FeS-loop_motif"/>
</dbReference>
<proteinExistence type="predicted"/>
<accession>A0A396HXG0</accession>
<reference evidence="2" key="1">
    <citation type="journal article" date="2018" name="Nat. Plants">
        <title>Whole-genome landscape of Medicago truncatula symbiotic genes.</title>
        <authorList>
            <person name="Pecrix Y."/>
            <person name="Gamas P."/>
            <person name="Carrere S."/>
        </authorList>
    </citation>
    <scope>NUCLEOTIDE SEQUENCE</scope>
    <source>
        <tissue evidence="2">Leaves</tissue>
    </source>
</reference>
<dbReference type="InterPro" id="IPR011257">
    <property type="entry name" value="DNA_glycosylase"/>
</dbReference>
<dbReference type="PANTHER" id="PTHR46213">
    <property type="entry name" value="TRANSCRIPTIONAL ACTIVATOR DEMETER"/>
    <property type="match status" value="1"/>
</dbReference>
<dbReference type="GO" id="GO:0019104">
    <property type="term" value="F:DNA N-glycosylase activity"/>
    <property type="evidence" value="ECO:0007669"/>
    <property type="project" value="InterPro"/>
</dbReference>
<comment type="caution">
    <text evidence="2">The sequence shown here is derived from an EMBL/GenBank/DDBJ whole genome shotgun (WGS) entry which is preliminary data.</text>
</comment>
<dbReference type="Proteomes" id="UP000265566">
    <property type="component" value="Chromosome 5"/>
</dbReference>
<dbReference type="EMBL" id="PSQE01000005">
    <property type="protein sequence ID" value="RHN58012.1"/>
    <property type="molecule type" value="Genomic_DNA"/>
</dbReference>
<name>A0A396HXG0_MEDTR</name>
<evidence type="ECO:0000313" key="2">
    <source>
        <dbReference type="EMBL" id="RHN58012.1"/>
    </source>
</evidence>
<feature type="region of interest" description="Disordered" evidence="1">
    <location>
        <begin position="232"/>
        <end position="264"/>
    </location>
</feature>
<evidence type="ECO:0000256" key="1">
    <source>
        <dbReference type="SAM" id="MobiDB-lite"/>
    </source>
</evidence>
<sequence>MSSLSGLCLVESRRIGQNFPIMCKRKRVRRERISLVKLLPPFAKGQRSKSFVTKRKCWTQFWAEGNSTTSRKMRSLIKKIISLKKKMHRKKNKRDVRKKSGELVLYNRPSAEVEVMLDEETLRVWNLLVVENKHEENDEHKRRYWEMIRKLYHKMVISFLDQVHTVQGDRRFLPWKGSVLDSVGGVFLTQNVSDHLSSSAFMSLAARFPVKLVSGEQSKNMVLSDKKMEAQKANESFIERNSNSPPSRRKQTDNKKKSKKQEEKEMLEKKILEKKMQHWETLRKIHSKSDQHIDHADSVDWEAVRDANVNEVAAAIKKRGQQNIIAYKIQVALKGFMVNHGSMNLEWLKDIPPNEAKEYFLSIFGLGLKSVECLRLLTLQHISFPVDVNVGRIVVRLGWVPLQPLPESIQIHNLEKFPDPIKIQQYLWPRLCKLDHQTLYELHYQLITFGKVFCTKRNPNCNACPMKDGCKYYASSLARYVLHLFIKFGEYAMTLFVNGRGKSTT</sequence>